<evidence type="ECO:0000256" key="1">
    <source>
        <dbReference type="SAM" id="Phobius"/>
    </source>
</evidence>
<name>A0A022Q3R0_ERYGU</name>
<reference evidence="2 3" key="1">
    <citation type="journal article" date="2013" name="Proc. Natl. Acad. Sci. U.S.A.">
        <title>Fine-scale variation in meiotic recombination in Mimulus inferred from population shotgun sequencing.</title>
        <authorList>
            <person name="Hellsten U."/>
            <person name="Wright K.M."/>
            <person name="Jenkins J."/>
            <person name="Shu S."/>
            <person name="Yuan Y."/>
            <person name="Wessler S.R."/>
            <person name="Schmutz J."/>
            <person name="Willis J.H."/>
            <person name="Rokhsar D.S."/>
        </authorList>
    </citation>
    <scope>NUCLEOTIDE SEQUENCE [LARGE SCALE GENOMIC DNA]</scope>
    <source>
        <strain evidence="3">cv. DUN x IM62</strain>
    </source>
</reference>
<keyword evidence="1" id="KW-0812">Transmembrane</keyword>
<sequence>MVYTSEPDSSTTLTLGSSAKTASSASLFLLFFFFFFFLFLSMAFSRVASSPPLKASLPPLTLSYASDIPTLFSNEIFVKF</sequence>
<dbReference type="AlphaFoldDB" id="A0A022Q3R0"/>
<feature type="transmembrane region" description="Helical" evidence="1">
    <location>
        <begin position="25"/>
        <end position="44"/>
    </location>
</feature>
<keyword evidence="1" id="KW-0472">Membrane</keyword>
<protein>
    <submittedName>
        <fullName evidence="2">Uncharacterized protein</fullName>
    </submittedName>
</protein>
<evidence type="ECO:0000313" key="2">
    <source>
        <dbReference type="EMBL" id="EYU22279.1"/>
    </source>
</evidence>
<keyword evidence="1" id="KW-1133">Transmembrane helix</keyword>
<gene>
    <name evidence="2" type="ORF">MIMGU_mgv1a017341mg</name>
</gene>
<evidence type="ECO:0000313" key="3">
    <source>
        <dbReference type="Proteomes" id="UP000030748"/>
    </source>
</evidence>
<dbReference type="Proteomes" id="UP000030748">
    <property type="component" value="Unassembled WGS sequence"/>
</dbReference>
<dbReference type="EMBL" id="KI632211">
    <property type="protein sequence ID" value="EYU22279.1"/>
    <property type="molecule type" value="Genomic_DNA"/>
</dbReference>
<organism evidence="2 3">
    <name type="scientific">Erythranthe guttata</name>
    <name type="common">Yellow monkey flower</name>
    <name type="synonym">Mimulus guttatus</name>
    <dbReference type="NCBI Taxonomy" id="4155"/>
    <lineage>
        <taxon>Eukaryota</taxon>
        <taxon>Viridiplantae</taxon>
        <taxon>Streptophyta</taxon>
        <taxon>Embryophyta</taxon>
        <taxon>Tracheophyta</taxon>
        <taxon>Spermatophyta</taxon>
        <taxon>Magnoliopsida</taxon>
        <taxon>eudicotyledons</taxon>
        <taxon>Gunneridae</taxon>
        <taxon>Pentapetalae</taxon>
        <taxon>asterids</taxon>
        <taxon>lamiids</taxon>
        <taxon>Lamiales</taxon>
        <taxon>Phrymaceae</taxon>
        <taxon>Erythranthe</taxon>
    </lineage>
</organism>
<keyword evidence="3" id="KW-1185">Reference proteome</keyword>
<proteinExistence type="predicted"/>
<accession>A0A022Q3R0</accession>